<reference evidence="2" key="1">
    <citation type="submission" date="2014-09" db="EMBL/GenBank/DDBJ databases">
        <authorList>
            <person name="Mudge J."/>
            <person name="Ramaraj T."/>
            <person name="Lindquist I.E."/>
            <person name="Bharti A.K."/>
            <person name="Sundararajan A."/>
            <person name="Cameron C.T."/>
            <person name="Woodward J.E."/>
            <person name="May G.D."/>
            <person name="Brubaker C."/>
            <person name="Broadhvest J."/>
            <person name="Wilkins T.A."/>
        </authorList>
    </citation>
    <scope>NUCLEOTIDE SEQUENCE</scope>
    <source>
        <strain evidence="2">cv. AKA8401</strain>
    </source>
</reference>
<dbReference type="AlphaFoldDB" id="A0A0B0PTN8"/>
<evidence type="ECO:0000313" key="2">
    <source>
        <dbReference type="Proteomes" id="UP000032142"/>
    </source>
</evidence>
<gene>
    <name evidence="1" type="ORF">F383_16115</name>
</gene>
<dbReference type="Proteomes" id="UP000032142">
    <property type="component" value="Unassembled WGS sequence"/>
</dbReference>
<keyword evidence="2" id="KW-1185">Reference proteome</keyword>
<accession>A0A0B0PTN8</accession>
<protein>
    <submittedName>
        <fullName evidence="1">Uncharacterized protein</fullName>
    </submittedName>
</protein>
<evidence type="ECO:0000313" key="1">
    <source>
        <dbReference type="EMBL" id="KHG28380.1"/>
    </source>
</evidence>
<organism evidence="1 2">
    <name type="scientific">Gossypium arboreum</name>
    <name type="common">Tree cotton</name>
    <name type="synonym">Gossypium nanking</name>
    <dbReference type="NCBI Taxonomy" id="29729"/>
    <lineage>
        <taxon>Eukaryota</taxon>
        <taxon>Viridiplantae</taxon>
        <taxon>Streptophyta</taxon>
        <taxon>Embryophyta</taxon>
        <taxon>Tracheophyta</taxon>
        <taxon>Spermatophyta</taxon>
        <taxon>Magnoliopsida</taxon>
        <taxon>eudicotyledons</taxon>
        <taxon>Gunneridae</taxon>
        <taxon>Pentapetalae</taxon>
        <taxon>rosids</taxon>
        <taxon>malvids</taxon>
        <taxon>Malvales</taxon>
        <taxon>Malvaceae</taxon>
        <taxon>Malvoideae</taxon>
        <taxon>Gossypium</taxon>
    </lineage>
</organism>
<name>A0A0B0PTN8_GOSAR</name>
<sequence length="16" mass="1946">MTFEMLFREALQFILG</sequence>
<dbReference type="EMBL" id="KN444720">
    <property type="protein sequence ID" value="KHG28380.1"/>
    <property type="molecule type" value="Genomic_DNA"/>
</dbReference>
<proteinExistence type="predicted"/>